<name>A0A7X5ATI6_9GAMM</name>
<feature type="transmembrane region" description="Helical" evidence="1">
    <location>
        <begin position="15"/>
        <end position="35"/>
    </location>
</feature>
<keyword evidence="1" id="KW-0472">Membrane</keyword>
<evidence type="ECO:0000256" key="1">
    <source>
        <dbReference type="SAM" id="Phobius"/>
    </source>
</evidence>
<keyword evidence="1" id="KW-1133">Transmembrane helix</keyword>
<keyword evidence="1" id="KW-0812">Transmembrane</keyword>
<dbReference type="RefSeq" id="WP_161443776.1">
    <property type="nucleotide sequence ID" value="NZ_WXWW01000104.1"/>
</dbReference>
<sequence>MMCNVLKPAVNKQQGASLVEVLVSLLLVSVGLAGLMKLHAYLSIQADNALVMLTAVNLAESQLESLHLESQHLKNQHLDSLRSASLRADPQPGQLTHTQQYALQSVTIRLQTVVGHDTQPGGLSTVTVRASWQDRWHREHQMTLESRMPLALH</sequence>
<dbReference type="EMBL" id="WXWW01000104">
    <property type="protein sequence ID" value="NAW64940.1"/>
    <property type="molecule type" value="Genomic_DNA"/>
</dbReference>
<gene>
    <name evidence="2" type="ORF">CAG72_06885</name>
</gene>
<evidence type="ECO:0000313" key="3">
    <source>
        <dbReference type="Proteomes" id="UP000465712"/>
    </source>
</evidence>
<proteinExistence type="predicted"/>
<evidence type="ECO:0000313" key="2">
    <source>
        <dbReference type="EMBL" id="NAW64940.1"/>
    </source>
</evidence>
<protein>
    <recommendedName>
        <fullName evidence="4">Prepilin-type N-terminal cleavage/methylation domain-containing protein</fullName>
    </recommendedName>
</protein>
<organism evidence="2 3">
    <name type="scientific">Photobacterium halotolerans</name>
    <dbReference type="NCBI Taxonomy" id="265726"/>
    <lineage>
        <taxon>Bacteria</taxon>
        <taxon>Pseudomonadati</taxon>
        <taxon>Pseudomonadota</taxon>
        <taxon>Gammaproteobacteria</taxon>
        <taxon>Vibrionales</taxon>
        <taxon>Vibrionaceae</taxon>
        <taxon>Photobacterium</taxon>
    </lineage>
</organism>
<comment type="caution">
    <text evidence="2">The sequence shown here is derived from an EMBL/GenBank/DDBJ whole genome shotgun (WGS) entry which is preliminary data.</text>
</comment>
<dbReference type="Proteomes" id="UP000465712">
    <property type="component" value="Unassembled WGS sequence"/>
</dbReference>
<evidence type="ECO:0008006" key="4">
    <source>
        <dbReference type="Google" id="ProtNLM"/>
    </source>
</evidence>
<accession>A0A7X5ATI6</accession>
<dbReference type="InterPro" id="IPR012902">
    <property type="entry name" value="N_methyl_site"/>
</dbReference>
<reference evidence="2 3" key="1">
    <citation type="submission" date="2017-05" db="EMBL/GenBank/DDBJ databases">
        <title>High clonality and local adaptation shapes Vibrionaceae linages within an endangered oasis.</title>
        <authorList>
            <person name="Vazquez-Rosas-Landa M."/>
        </authorList>
    </citation>
    <scope>NUCLEOTIDE SEQUENCE [LARGE SCALE GENOMIC DNA]</scope>
    <source>
        <strain evidence="2 3">P46_P4S1P180</strain>
    </source>
</reference>
<dbReference type="AlphaFoldDB" id="A0A7X5ATI6"/>
<dbReference type="Pfam" id="PF07963">
    <property type="entry name" value="N_methyl"/>
    <property type="match status" value="1"/>
</dbReference>